<accession>G0UAX2</accession>
<sequence>MNFDDLFAGDLRSLETAMAEFSSLPQKSSISTASPPSATIPMGSTSTDTVRPRQGRRAVPVQHESLQQPVSIRPSESSTGKDLFPWEMPDDFPSSRPAVKGTSIPGDGRGAFAGRSTTGRRAVSPAPVSVAPFDTLNSNFHHDGDDYDDPLSFLEKKAPSTQPVQSQTTALAPPSMYEPSFFQVSGGEVRQMHDENALRKAEHRDLLSSLDAVDMELKELQDSINTLEIKRDTELTELETKIIVKETEVQTCVSAIEDKKRSFKTCHEQRMEEIRDSTMRLIERQEVEVSTTSREMHEAQLRSLITKVKEAESRIHSLQEQRELLLQHHRFDKRGILVALMDETGTESGISDGSVSAGSDTGSSADGIQAKLDAAVRLLRQYNKQRLSAIAEGVLGHLHRETNAVAHEVREKHELAYLHDAAARQEALNNFFVEFILRYRDHFKERAEKKVEGLTTVRRGLHQATEKLRQHAKQRNASHMRDFLAKMGEITERYRKKEQESIECSQRKAHALLESDGTFARSQLAELQHRCEVEQGVLNKLQKSELDALKEQLEKLRGLAGGGLAKRQEIEEQVRMLCASKVESVCATVRELEGIIQQETLKQKARNRVVLSEANGWSLPVTGEALDAHMAVQEREAVLSTLLDDIRRKQDELANPRLRCENLREVIAAKLQEAVQVARQQQHTQESHVTSVNLVRTAWEREQRELLQWNREELQLQTADDMAANSVTSKTESYTTVGAAVDALRLVVGKNRELLAGRAKHRLHQGQVRQAMEEERMRLATLRRAMDERWVRLVEQLLELMDEQERVTVKRLTMTEGIAKASAAREVFNHEVELFDRKREKMRNLADHLKCELQVSLEHKAQFVALQQEIKAKQIALAQRQRRLAVEHCYCGPASTGLVPQRFTDRP</sequence>
<feature type="coiled-coil region" evidence="1">
    <location>
        <begin position="282"/>
        <end position="328"/>
    </location>
</feature>
<evidence type="ECO:0000256" key="1">
    <source>
        <dbReference type="SAM" id="Coils"/>
    </source>
</evidence>
<feature type="compositionally biased region" description="Low complexity" evidence="2">
    <location>
        <begin position="28"/>
        <end position="41"/>
    </location>
</feature>
<protein>
    <submittedName>
        <fullName evidence="3">Uncharacterized protein</fullName>
    </submittedName>
</protein>
<feature type="region of interest" description="Disordered" evidence="2">
    <location>
        <begin position="20"/>
        <end position="82"/>
    </location>
</feature>
<reference evidence="3" key="1">
    <citation type="journal article" date="2012" name="Proc. Natl. Acad. Sci. U.S.A.">
        <title>Antigenic diversity is generated by distinct evolutionary mechanisms in African trypanosome species.</title>
        <authorList>
            <person name="Jackson A.P."/>
            <person name="Berry A."/>
            <person name="Aslett M."/>
            <person name="Allison H.C."/>
            <person name="Burton P."/>
            <person name="Vavrova-Anderson J."/>
            <person name="Brown R."/>
            <person name="Browne H."/>
            <person name="Corton N."/>
            <person name="Hauser H."/>
            <person name="Gamble J."/>
            <person name="Gilderthorp R."/>
            <person name="Marcello L."/>
            <person name="McQuillan J."/>
            <person name="Otto T.D."/>
            <person name="Quail M.A."/>
            <person name="Sanders M.J."/>
            <person name="van Tonder A."/>
            <person name="Ginger M.L."/>
            <person name="Field M.C."/>
            <person name="Barry J.D."/>
            <person name="Hertz-Fowler C."/>
            <person name="Berriman M."/>
        </authorList>
    </citation>
    <scope>NUCLEOTIDE SEQUENCE</scope>
    <source>
        <strain evidence="3">Y486</strain>
    </source>
</reference>
<dbReference type="AlphaFoldDB" id="G0UAX2"/>
<organism evidence="3">
    <name type="scientific">Trypanosoma vivax (strain Y486)</name>
    <dbReference type="NCBI Taxonomy" id="1055687"/>
    <lineage>
        <taxon>Eukaryota</taxon>
        <taxon>Discoba</taxon>
        <taxon>Euglenozoa</taxon>
        <taxon>Kinetoplastea</taxon>
        <taxon>Metakinetoplastina</taxon>
        <taxon>Trypanosomatida</taxon>
        <taxon>Trypanosomatidae</taxon>
        <taxon>Trypanosoma</taxon>
        <taxon>Duttonella</taxon>
    </lineage>
</organism>
<dbReference type="OMA" id="WSTLEEY"/>
<keyword evidence="1" id="KW-0175">Coiled coil</keyword>
<evidence type="ECO:0000256" key="2">
    <source>
        <dbReference type="SAM" id="MobiDB-lite"/>
    </source>
</evidence>
<feature type="coiled-coil region" evidence="1">
    <location>
        <begin position="524"/>
        <end position="559"/>
    </location>
</feature>
<evidence type="ECO:0000313" key="3">
    <source>
        <dbReference type="EMBL" id="CCC52959.1"/>
    </source>
</evidence>
<gene>
    <name evidence="3" type="ORF">TVY486_1104430</name>
</gene>
<feature type="compositionally biased region" description="Polar residues" evidence="2">
    <location>
        <begin position="64"/>
        <end position="80"/>
    </location>
</feature>
<feature type="coiled-coil region" evidence="1">
    <location>
        <begin position="210"/>
        <end position="237"/>
    </location>
</feature>
<dbReference type="EMBL" id="HE573027">
    <property type="protein sequence ID" value="CCC52959.1"/>
    <property type="molecule type" value="Genomic_DNA"/>
</dbReference>
<name>G0UAX2_TRYVY</name>
<dbReference type="VEuPathDB" id="TriTrypDB:TvY486_1104430"/>
<proteinExistence type="predicted"/>